<evidence type="ECO:0000313" key="2">
    <source>
        <dbReference type="WBParaSite" id="PS1159_v2.g19549.t1"/>
    </source>
</evidence>
<dbReference type="Proteomes" id="UP000887580">
    <property type="component" value="Unplaced"/>
</dbReference>
<reference evidence="2" key="1">
    <citation type="submission" date="2022-11" db="UniProtKB">
        <authorList>
            <consortium name="WormBaseParasite"/>
        </authorList>
    </citation>
    <scope>IDENTIFICATION</scope>
</reference>
<sequence length="534" mass="61787">MSKRSGSPTKPRKSKLLKEGNPLLNDPSTDTSQWKAFNDSINVISKKDRKTVDWDYRNPDNFCVKNLGEGIGFASIPKACKPLIANPIFTRQHHINQLGPCYLVYPDANHSRYSHAIGTGFLAYRVVYKLQEKIVQSKESMTSSEMLCVIVAGLCHDLGHGPFSHLCEEFLVQEDGHKQMSVLLFEKILKEDDKAREALEKYLTDEDFEFIKQLINPPPYDHLFLKNIMKPEKAFLYAIVNNPISGVDVDKIDYLLRDSKRTGINGITQENIDRFLNQMQLHDDCCGDETFKWLAFPQNNTEILSVFFERRQMMHKHAYSYPKVLAITEMLKKAISSVLTVLELEKSDNTKITLKDCFKKENLDMYIRLTDEFIRIMIRYNISSNPVIVAAQKILKDIECQRFCKPILSFERKENFEIEYPCLNIESMKTSLKMCQNLSFPADDIIFIRKDFHGGKGLGINPMDHILFYSANKTEKASRRPFPAPQHESMLYIFAPYDCTFHDFETIEKAVREHISFYPELHPIQLFKIDENAS</sequence>
<accession>A0AC35FR92</accession>
<organism evidence="1 2">
    <name type="scientific">Panagrolaimus sp. PS1159</name>
    <dbReference type="NCBI Taxonomy" id="55785"/>
    <lineage>
        <taxon>Eukaryota</taxon>
        <taxon>Metazoa</taxon>
        <taxon>Ecdysozoa</taxon>
        <taxon>Nematoda</taxon>
        <taxon>Chromadorea</taxon>
        <taxon>Rhabditida</taxon>
        <taxon>Tylenchina</taxon>
        <taxon>Panagrolaimomorpha</taxon>
        <taxon>Panagrolaimoidea</taxon>
        <taxon>Panagrolaimidae</taxon>
        <taxon>Panagrolaimus</taxon>
    </lineage>
</organism>
<evidence type="ECO:0000313" key="1">
    <source>
        <dbReference type="Proteomes" id="UP000887580"/>
    </source>
</evidence>
<dbReference type="WBParaSite" id="PS1159_v2.g19549.t1">
    <property type="protein sequence ID" value="PS1159_v2.g19549.t1"/>
    <property type="gene ID" value="PS1159_v2.g19549"/>
</dbReference>
<name>A0AC35FR92_9BILA</name>
<proteinExistence type="predicted"/>
<protein>
    <submittedName>
        <fullName evidence="2">HD/PDEase domain-containing protein</fullName>
    </submittedName>
</protein>